<dbReference type="PANTHER" id="PTHR33048">
    <property type="entry name" value="PTH11-LIKE INTEGRAL MEMBRANE PROTEIN (AFU_ORTHOLOGUE AFUA_5G11245)"/>
    <property type="match status" value="1"/>
</dbReference>
<gene>
    <name evidence="8" type="ORF">HII31_00073</name>
</gene>
<comment type="similarity">
    <text evidence="5">Belongs to the SAT4 family.</text>
</comment>
<dbReference type="InterPro" id="IPR052337">
    <property type="entry name" value="SAT4-like"/>
</dbReference>
<keyword evidence="4 6" id="KW-0472">Membrane</keyword>
<protein>
    <submittedName>
        <fullName evidence="8">Satratoxin biosynthesis SC1 cluster protein 4</fullName>
    </submittedName>
</protein>
<name>A0A8H6RW57_9PEZI</name>
<keyword evidence="3 6" id="KW-1133">Transmembrane helix</keyword>
<evidence type="ECO:0000256" key="2">
    <source>
        <dbReference type="ARBA" id="ARBA00022692"/>
    </source>
</evidence>
<comment type="subcellular location">
    <subcellularLocation>
        <location evidence="1">Membrane</location>
        <topology evidence="1">Multi-pass membrane protein</topology>
    </subcellularLocation>
</comment>
<feature type="transmembrane region" description="Helical" evidence="6">
    <location>
        <begin position="160"/>
        <end position="182"/>
    </location>
</feature>
<feature type="transmembrane region" description="Helical" evidence="6">
    <location>
        <begin position="76"/>
        <end position="98"/>
    </location>
</feature>
<evidence type="ECO:0000256" key="1">
    <source>
        <dbReference type="ARBA" id="ARBA00004141"/>
    </source>
</evidence>
<feature type="transmembrane region" description="Helical" evidence="6">
    <location>
        <begin position="126"/>
        <end position="148"/>
    </location>
</feature>
<feature type="transmembrane region" description="Helical" evidence="6">
    <location>
        <begin position="194"/>
        <end position="221"/>
    </location>
</feature>
<comment type="caution">
    <text evidence="8">The sequence shown here is derived from an EMBL/GenBank/DDBJ whole genome shotgun (WGS) entry which is preliminary data.</text>
</comment>
<proteinExistence type="inferred from homology"/>
<dbReference type="InterPro" id="IPR049326">
    <property type="entry name" value="Rhodopsin_dom_fungi"/>
</dbReference>
<evidence type="ECO:0000256" key="4">
    <source>
        <dbReference type="ARBA" id="ARBA00023136"/>
    </source>
</evidence>
<feature type="transmembrane region" description="Helical" evidence="6">
    <location>
        <begin position="44"/>
        <end position="64"/>
    </location>
</feature>
<dbReference type="EMBL" id="JABCIY010000001">
    <property type="protein sequence ID" value="KAF7198334.1"/>
    <property type="molecule type" value="Genomic_DNA"/>
</dbReference>
<accession>A0A8H6RW57</accession>
<evidence type="ECO:0000313" key="9">
    <source>
        <dbReference type="Proteomes" id="UP000660729"/>
    </source>
</evidence>
<dbReference type="Pfam" id="PF20684">
    <property type="entry name" value="Fung_rhodopsin"/>
    <property type="match status" value="1"/>
</dbReference>
<keyword evidence="2 6" id="KW-0812">Transmembrane</keyword>
<dbReference type="PANTHER" id="PTHR33048:SF47">
    <property type="entry name" value="INTEGRAL MEMBRANE PROTEIN-RELATED"/>
    <property type="match status" value="1"/>
</dbReference>
<feature type="domain" description="Rhodopsin" evidence="7">
    <location>
        <begin position="14"/>
        <end position="223"/>
    </location>
</feature>
<dbReference type="Proteomes" id="UP000660729">
    <property type="component" value="Unassembled WGS sequence"/>
</dbReference>
<sequence length="282" mass="31891">MSYSYPLPQRYNELANEGLGKDLWTLEPEQITATLYHFWVEAMLYNFVMTFTKISIILLYLRIWTSENTWTGRFRMACFVLIALHVAYAIAIAFTVAFECAPVSLTWTRWDGEHHGTCVDYQAQSYAISALNVVLDFATFLLPIPKLVTLNISIRKKIGVCFTFLVGFLATLFSIIRLAYLARYSLSANFTWHFAQIAIFTALECDLALICACLPSMAGLFQKAWGSATKSWRSRSASRNSPVPNRIHLSTLDSYHTAREPGEGASTVQLQATIAKYDDRAF</sequence>
<evidence type="ECO:0000259" key="7">
    <source>
        <dbReference type="Pfam" id="PF20684"/>
    </source>
</evidence>
<dbReference type="AlphaFoldDB" id="A0A8H6RW57"/>
<reference evidence="8" key="1">
    <citation type="submission" date="2020-04" db="EMBL/GenBank/DDBJ databases">
        <title>Draft genome resource of the tomato pathogen Pseudocercospora fuligena.</title>
        <authorList>
            <person name="Zaccaron A."/>
        </authorList>
    </citation>
    <scope>NUCLEOTIDE SEQUENCE</scope>
    <source>
        <strain evidence="8">PF001</strain>
    </source>
</reference>
<keyword evidence="9" id="KW-1185">Reference proteome</keyword>
<dbReference type="OrthoDB" id="3629249at2759"/>
<evidence type="ECO:0000256" key="6">
    <source>
        <dbReference type="SAM" id="Phobius"/>
    </source>
</evidence>
<evidence type="ECO:0000313" key="8">
    <source>
        <dbReference type="EMBL" id="KAF7198334.1"/>
    </source>
</evidence>
<dbReference type="GO" id="GO:0016020">
    <property type="term" value="C:membrane"/>
    <property type="evidence" value="ECO:0007669"/>
    <property type="project" value="UniProtKB-SubCell"/>
</dbReference>
<organism evidence="8 9">
    <name type="scientific">Pseudocercospora fuligena</name>
    <dbReference type="NCBI Taxonomy" id="685502"/>
    <lineage>
        <taxon>Eukaryota</taxon>
        <taxon>Fungi</taxon>
        <taxon>Dikarya</taxon>
        <taxon>Ascomycota</taxon>
        <taxon>Pezizomycotina</taxon>
        <taxon>Dothideomycetes</taxon>
        <taxon>Dothideomycetidae</taxon>
        <taxon>Mycosphaerellales</taxon>
        <taxon>Mycosphaerellaceae</taxon>
        <taxon>Pseudocercospora</taxon>
    </lineage>
</organism>
<evidence type="ECO:0000256" key="5">
    <source>
        <dbReference type="ARBA" id="ARBA00038359"/>
    </source>
</evidence>
<evidence type="ECO:0000256" key="3">
    <source>
        <dbReference type="ARBA" id="ARBA00022989"/>
    </source>
</evidence>